<dbReference type="AlphaFoldDB" id="A0A8S2EJH4"/>
<accession>A0A8S2EJH4</accession>
<protein>
    <recommendedName>
        <fullName evidence="1">WW domain-containing protein</fullName>
    </recommendedName>
</protein>
<sequence>MKSYDGSTIDATPELRDNSKTSLWTEFKNPDGRPCYYNSVSKESKWEKKLVYALLLLIIGSKLIEEKSR</sequence>
<dbReference type="InterPro" id="IPR001202">
    <property type="entry name" value="WW_dom"/>
</dbReference>
<evidence type="ECO:0000259" key="1">
    <source>
        <dbReference type="PROSITE" id="PS50020"/>
    </source>
</evidence>
<evidence type="ECO:0000313" key="4">
    <source>
        <dbReference type="Proteomes" id="UP000677228"/>
    </source>
</evidence>
<gene>
    <name evidence="2" type="ORF">OVA965_LOCUS23003</name>
    <name evidence="3" type="ORF">TMI583_LOCUS23720</name>
</gene>
<proteinExistence type="predicted"/>
<dbReference type="SUPFAM" id="SSF51045">
    <property type="entry name" value="WW domain"/>
    <property type="match status" value="1"/>
</dbReference>
<evidence type="ECO:0000313" key="2">
    <source>
        <dbReference type="EMBL" id="CAF1179815.1"/>
    </source>
</evidence>
<dbReference type="InterPro" id="IPR036020">
    <property type="entry name" value="WW_dom_sf"/>
</dbReference>
<feature type="domain" description="WW" evidence="1">
    <location>
        <begin position="24"/>
        <end position="51"/>
    </location>
</feature>
<dbReference type="Proteomes" id="UP000682733">
    <property type="component" value="Unassembled WGS sequence"/>
</dbReference>
<evidence type="ECO:0000313" key="3">
    <source>
        <dbReference type="EMBL" id="CAF3991082.1"/>
    </source>
</evidence>
<organism evidence="2 4">
    <name type="scientific">Didymodactylos carnosus</name>
    <dbReference type="NCBI Taxonomy" id="1234261"/>
    <lineage>
        <taxon>Eukaryota</taxon>
        <taxon>Metazoa</taxon>
        <taxon>Spiralia</taxon>
        <taxon>Gnathifera</taxon>
        <taxon>Rotifera</taxon>
        <taxon>Eurotatoria</taxon>
        <taxon>Bdelloidea</taxon>
        <taxon>Philodinida</taxon>
        <taxon>Philodinidae</taxon>
        <taxon>Didymodactylos</taxon>
    </lineage>
</organism>
<dbReference type="PROSITE" id="PS50020">
    <property type="entry name" value="WW_DOMAIN_2"/>
    <property type="match status" value="1"/>
</dbReference>
<dbReference type="Proteomes" id="UP000677228">
    <property type="component" value="Unassembled WGS sequence"/>
</dbReference>
<comment type="caution">
    <text evidence="2">The sequence shown here is derived from an EMBL/GenBank/DDBJ whole genome shotgun (WGS) entry which is preliminary data.</text>
</comment>
<dbReference type="CDD" id="cd00201">
    <property type="entry name" value="WW"/>
    <property type="match status" value="1"/>
</dbReference>
<reference evidence="2" key="1">
    <citation type="submission" date="2021-02" db="EMBL/GenBank/DDBJ databases">
        <authorList>
            <person name="Nowell W R."/>
        </authorList>
    </citation>
    <scope>NUCLEOTIDE SEQUENCE</scope>
</reference>
<dbReference type="Gene3D" id="2.20.70.10">
    <property type="match status" value="1"/>
</dbReference>
<dbReference type="EMBL" id="CAJOBA010034735">
    <property type="protein sequence ID" value="CAF3991082.1"/>
    <property type="molecule type" value="Genomic_DNA"/>
</dbReference>
<name>A0A8S2EJH4_9BILA</name>
<dbReference type="EMBL" id="CAJNOK010013205">
    <property type="protein sequence ID" value="CAF1179815.1"/>
    <property type="molecule type" value="Genomic_DNA"/>
</dbReference>